<feature type="domain" description="L-asparaginase N-terminal" evidence="8">
    <location>
        <begin position="5"/>
        <end position="195"/>
    </location>
</feature>
<dbReference type="OrthoDB" id="9788068at2"/>
<dbReference type="InterPro" id="IPR004550">
    <property type="entry name" value="AsnASE_II"/>
</dbReference>
<dbReference type="InterPro" id="IPR027475">
    <property type="entry name" value="Asparaginase/glutaminase_AS2"/>
</dbReference>
<evidence type="ECO:0000256" key="7">
    <source>
        <dbReference type="PROSITE-ProRule" id="PRU10100"/>
    </source>
</evidence>
<evidence type="ECO:0000259" key="8">
    <source>
        <dbReference type="Pfam" id="PF00710"/>
    </source>
</evidence>
<protein>
    <recommendedName>
        <fullName evidence="2">asparaginase</fullName>
        <ecNumber evidence="2">3.5.1.1</ecNumber>
    </recommendedName>
</protein>
<evidence type="ECO:0000256" key="3">
    <source>
        <dbReference type="ARBA" id="ARBA00022801"/>
    </source>
</evidence>
<dbReference type="InterPro" id="IPR020827">
    <property type="entry name" value="Asparaginase/glutaminase_AS1"/>
</dbReference>
<evidence type="ECO:0000256" key="5">
    <source>
        <dbReference type="PIRSR" id="PIRSR001220-1"/>
    </source>
</evidence>
<dbReference type="GO" id="GO:0006528">
    <property type="term" value="P:asparagine metabolic process"/>
    <property type="evidence" value="ECO:0007669"/>
    <property type="project" value="InterPro"/>
</dbReference>
<dbReference type="Gene3D" id="3.40.50.40">
    <property type="match status" value="1"/>
</dbReference>
<dbReference type="SUPFAM" id="SSF53774">
    <property type="entry name" value="Glutaminase/Asparaginase"/>
    <property type="match status" value="1"/>
</dbReference>
<gene>
    <name evidence="10" type="ORF">SAMN02745176_01071</name>
</gene>
<dbReference type="Gene3D" id="3.40.50.1170">
    <property type="entry name" value="L-asparaginase, N-terminal domain"/>
    <property type="match status" value="1"/>
</dbReference>
<evidence type="ECO:0000259" key="9">
    <source>
        <dbReference type="Pfam" id="PF17763"/>
    </source>
</evidence>
<dbReference type="InterPro" id="IPR037152">
    <property type="entry name" value="L-asparaginase_N_sf"/>
</dbReference>
<dbReference type="Proteomes" id="UP000184442">
    <property type="component" value="Unassembled WGS sequence"/>
</dbReference>
<evidence type="ECO:0000256" key="1">
    <source>
        <dbReference type="ARBA" id="ARBA00010518"/>
    </source>
</evidence>
<feature type="active site" evidence="6">
    <location>
        <position position="14"/>
    </location>
</feature>
<feature type="domain" description="Asparaginase/glutaminase C-terminal" evidence="9">
    <location>
        <begin position="209"/>
        <end position="324"/>
    </location>
</feature>
<evidence type="ECO:0000256" key="4">
    <source>
        <dbReference type="ARBA" id="ARBA00049366"/>
    </source>
</evidence>
<dbReference type="PANTHER" id="PTHR11707:SF28">
    <property type="entry name" value="60 KDA LYSOPHOSPHOLIPASE"/>
    <property type="match status" value="1"/>
</dbReference>
<feature type="active site" description="O-isoaspartyl threonine intermediate" evidence="5">
    <location>
        <position position="14"/>
    </location>
</feature>
<dbReference type="PRINTS" id="PR00139">
    <property type="entry name" value="ASNGLNASE"/>
</dbReference>
<dbReference type="Pfam" id="PF00710">
    <property type="entry name" value="Asparaginase"/>
    <property type="match status" value="1"/>
</dbReference>
<dbReference type="FunFam" id="3.40.50.40:FF:000003">
    <property type="entry name" value="L-asparaginase 2"/>
    <property type="match status" value="1"/>
</dbReference>
<keyword evidence="3" id="KW-0378">Hydrolase</keyword>
<dbReference type="PROSITE" id="PS00144">
    <property type="entry name" value="ASN_GLN_ASE_1"/>
    <property type="match status" value="1"/>
</dbReference>
<dbReference type="PANTHER" id="PTHR11707">
    <property type="entry name" value="L-ASPARAGINASE"/>
    <property type="match status" value="1"/>
</dbReference>
<dbReference type="PIRSF" id="PIRSF500176">
    <property type="entry name" value="L_ASNase"/>
    <property type="match status" value="1"/>
</dbReference>
<organism evidence="10 11">
    <name type="scientific">Lutispora thermophila DSM 19022</name>
    <dbReference type="NCBI Taxonomy" id="1122184"/>
    <lineage>
        <taxon>Bacteria</taxon>
        <taxon>Bacillati</taxon>
        <taxon>Bacillota</taxon>
        <taxon>Clostridia</taxon>
        <taxon>Lutisporales</taxon>
        <taxon>Lutisporaceae</taxon>
        <taxon>Lutispora</taxon>
    </lineage>
</organism>
<dbReference type="EMBL" id="FQZS01000006">
    <property type="protein sequence ID" value="SHI69626.1"/>
    <property type="molecule type" value="Genomic_DNA"/>
</dbReference>
<dbReference type="Pfam" id="PF17763">
    <property type="entry name" value="Asparaginase_C"/>
    <property type="match status" value="1"/>
</dbReference>
<reference evidence="10 11" key="1">
    <citation type="submission" date="2016-11" db="EMBL/GenBank/DDBJ databases">
        <authorList>
            <person name="Jaros S."/>
            <person name="Januszkiewicz K."/>
            <person name="Wedrychowicz H."/>
        </authorList>
    </citation>
    <scope>NUCLEOTIDE SEQUENCE [LARGE SCALE GENOMIC DNA]</scope>
    <source>
        <strain evidence="10 11">DSM 19022</strain>
    </source>
</reference>
<keyword evidence="11" id="KW-1185">Reference proteome</keyword>
<evidence type="ECO:0000256" key="2">
    <source>
        <dbReference type="ARBA" id="ARBA00012920"/>
    </source>
</evidence>
<dbReference type="InterPro" id="IPR040919">
    <property type="entry name" value="Asparaginase_C"/>
</dbReference>
<dbReference type="RefSeq" id="WP_073025197.1">
    <property type="nucleotide sequence ID" value="NZ_FQZS01000006.1"/>
</dbReference>
<dbReference type="InterPro" id="IPR036152">
    <property type="entry name" value="Asp/glu_Ase-like_sf"/>
</dbReference>
<dbReference type="PIRSF" id="PIRSF001220">
    <property type="entry name" value="L-ASNase_gatD"/>
    <property type="match status" value="1"/>
</dbReference>
<dbReference type="GO" id="GO:0004067">
    <property type="term" value="F:asparaginase activity"/>
    <property type="evidence" value="ECO:0007669"/>
    <property type="project" value="UniProtKB-UniRule"/>
</dbReference>
<dbReference type="AlphaFoldDB" id="A0A1M6D8Q8"/>
<evidence type="ECO:0000313" key="10">
    <source>
        <dbReference type="EMBL" id="SHI69626.1"/>
    </source>
</evidence>
<name>A0A1M6D8Q8_9FIRM</name>
<dbReference type="EC" id="3.5.1.1" evidence="2"/>
<comment type="catalytic activity">
    <reaction evidence="4">
        <text>L-asparagine + H2O = L-aspartate + NH4(+)</text>
        <dbReference type="Rhea" id="RHEA:21016"/>
        <dbReference type="ChEBI" id="CHEBI:15377"/>
        <dbReference type="ChEBI" id="CHEBI:28938"/>
        <dbReference type="ChEBI" id="CHEBI:29991"/>
        <dbReference type="ChEBI" id="CHEBI:58048"/>
        <dbReference type="EC" id="3.5.1.1"/>
    </reaction>
</comment>
<dbReference type="CDD" id="cd08964">
    <property type="entry name" value="L-asparaginase_II"/>
    <property type="match status" value="1"/>
</dbReference>
<dbReference type="PROSITE" id="PS00917">
    <property type="entry name" value="ASN_GLN_ASE_2"/>
    <property type="match status" value="1"/>
</dbReference>
<sequence length="334" mass="36244">MSKPKVAIIFTGGTISMSVDPRIGAAIPSLSSDEIMSLVTNIDKFAEIESIEFGKLPGPHMDPLKMMELRSLVLKTVQREDICGVIITHGTDTLEETAYLLDLSINCEKPIVVVGAMRNSSELGYDGPSNLAAAVCTVISPHSKNKGVLVVMNNTVNAAGEVTKTNTLSLDTFKSLEFGALGVVDNDRVIYHRNVVNRQYIPTNKIETNVDLIKCAAGMDSKFIKYSVDTGAKGIVLEALGRGNVPPQMLEGIKYAIDKGVFVVVVSRCPTGRVLDTYGYEGGGKQLREMGAIFGGDLPGQKARIKLMLALSVTQDEKELRDIMEHGQYYENEI</sequence>
<dbReference type="SMART" id="SM00870">
    <property type="entry name" value="Asparaginase"/>
    <property type="match status" value="1"/>
</dbReference>
<dbReference type="FunFam" id="3.40.50.1170:FF:000001">
    <property type="entry name" value="L-asparaginase 2"/>
    <property type="match status" value="1"/>
</dbReference>
<comment type="similarity">
    <text evidence="1">Belongs to the asparaginase 1 family.</text>
</comment>
<accession>A0A1M6D8Q8</accession>
<evidence type="ECO:0000313" key="11">
    <source>
        <dbReference type="Proteomes" id="UP000184442"/>
    </source>
</evidence>
<feature type="active site" evidence="7">
    <location>
        <position position="91"/>
    </location>
</feature>
<dbReference type="InterPro" id="IPR006034">
    <property type="entry name" value="Asparaginase/glutaminase-like"/>
</dbReference>
<dbReference type="PROSITE" id="PS51732">
    <property type="entry name" value="ASN_GLN_ASE_3"/>
    <property type="match status" value="1"/>
</dbReference>
<dbReference type="STRING" id="1122184.SAMN02745176_01071"/>
<dbReference type="InterPro" id="IPR027474">
    <property type="entry name" value="L-asparaginase_N"/>
</dbReference>
<dbReference type="InterPro" id="IPR027473">
    <property type="entry name" value="L-asparaginase_C"/>
</dbReference>
<proteinExistence type="inferred from homology"/>
<evidence type="ECO:0000256" key="6">
    <source>
        <dbReference type="PROSITE-ProRule" id="PRU10099"/>
    </source>
</evidence>